<dbReference type="OrthoDB" id="2086729at2"/>
<gene>
    <name evidence="1" type="ORF">FL857_12290</name>
</gene>
<dbReference type="EMBL" id="VJXW01000067">
    <property type="protein sequence ID" value="TRW21020.1"/>
    <property type="molecule type" value="Genomic_DNA"/>
</dbReference>
<dbReference type="AlphaFoldDB" id="A0A552USA0"/>
<evidence type="ECO:0000313" key="1">
    <source>
        <dbReference type="EMBL" id="TRW21020.1"/>
    </source>
</evidence>
<dbReference type="Proteomes" id="UP000319424">
    <property type="component" value="Unassembled WGS sequence"/>
</dbReference>
<comment type="caution">
    <text evidence="1">The sequence shown here is derived from an EMBL/GenBank/DDBJ whole genome shotgun (WGS) entry which is preliminary data.</text>
</comment>
<reference evidence="1 2" key="1">
    <citation type="submission" date="2019-07" db="EMBL/GenBank/DDBJ databases">
        <title>Criibacterium bergeronii gen. nov., sp. nov. isolated from human clinical samples.</title>
        <authorList>
            <person name="Maheux A.F."/>
            <person name="Boudreau D.K."/>
            <person name="Berube E."/>
            <person name="Brodeur S."/>
            <person name="Bernard K.A."/>
            <person name="Abed J.Y."/>
            <person name="Ducrey E."/>
            <person name="Guay E.F."/>
            <person name="Raymond F."/>
            <person name="Corbeil J."/>
            <person name="Domingo M.-C."/>
            <person name="Roy P.H."/>
            <person name="Boissinot M."/>
            <person name="Tocheva E.I."/>
            <person name="Omar R.F."/>
        </authorList>
    </citation>
    <scope>NUCLEOTIDE SEQUENCE [LARGE SCALE GENOMIC DNA]</scope>
    <source>
        <strain evidence="1 2">CCRI-24246</strain>
    </source>
</reference>
<proteinExistence type="predicted"/>
<organism evidence="1 2">
    <name type="scientific">Criibacterium bergeronii</name>
    <dbReference type="NCBI Taxonomy" id="1871336"/>
    <lineage>
        <taxon>Bacteria</taxon>
        <taxon>Bacillati</taxon>
        <taxon>Bacillota</taxon>
        <taxon>Clostridia</taxon>
        <taxon>Peptostreptococcales</taxon>
        <taxon>Filifactoraceae</taxon>
        <taxon>Criibacterium</taxon>
    </lineage>
</organism>
<evidence type="ECO:0000313" key="2">
    <source>
        <dbReference type="Proteomes" id="UP000319424"/>
    </source>
</evidence>
<accession>A0A552USA0</accession>
<name>A0A552USA0_9FIRM</name>
<sequence length="138" mass="15656">MSDGAVNYTEEIVTYRRVQGGTPPNASRECIKVYENGKIRIQNKKSNLNISVGNADHANHFLGKRGSDAYIVEFDVPKWFDDFLNESAIPQKGYKSNPLNQMGMAPKIVDPTTPGKSYELPYPWIEWLEEYSKGGRIR</sequence>
<protein>
    <submittedName>
        <fullName evidence="1">Uncharacterized protein</fullName>
    </submittedName>
</protein>